<keyword evidence="1" id="KW-0677">Repeat</keyword>
<dbReference type="InterPro" id="IPR035979">
    <property type="entry name" value="RBD_domain_sf"/>
</dbReference>
<feature type="compositionally biased region" description="Low complexity" evidence="4">
    <location>
        <begin position="568"/>
        <end position="577"/>
    </location>
</feature>
<feature type="compositionally biased region" description="Low complexity" evidence="4">
    <location>
        <begin position="325"/>
        <end position="341"/>
    </location>
</feature>
<sequence length="716" mass="76338">MEEQIAAIELRGVPASTTFDDLRAIIEVQAVCIVMEGSASNQATALALLGSAEEAAAACDLLDGSPWGAATLSVKLVPDVQEWLVSNGPEGVTSTALQAAVFEEQQQLSGTGAAPPPDFVHEWQQDEPGEGQQPLPQQQQVQQQQSGWQQGWQQQDPSYDPRDWEPDWQMQEQQHELEQQDLPAQPPAQHAAYAGGGSQGGGDDGGWQEVGTGSSSRGERPRSRPRGGGGSSTATAAGGVPSLDSGRLMVRNLSPETTQAQVAAAFKKFGRVVHVVKTGSKRYAHVQFDSRASAAAALEALNETLVPELNSSGVIFVAPSYPASDSSARVRAGSSGGASASKKNISDTPTSVLWVGNLQHGTQAERVREVFSRFGALLQWQVERGEVAGRTQLLRYAIVQFRRQQDAVAAYGALNHQYVDELSKFPLKIHYRVNAEELRSVFGQAGDIRQLILSYDSNAAEGQALVAYSHPAAATEAVDLLDAYPMGSSLLDEVGVDQYMGRLLSSLLAKSSPWQEQAPAAAPAVATSGAAPAAAEAGGGTQGGLSALEDEMRELQLHLQQHADDLQQYQAPSGSSQQDEDDDGWQDVAPARRPHPQHQHQHPQPHSPPAGAGGGAATGSPDVPNSGLWIGWIDLGVEKADLAAALSQFGPVSIEHLQAAQRPAYDGRMYKWGIARFRSLEDSVRAKKALAKQVLPGISVMPLKVTYYHPHHSKAK</sequence>
<dbReference type="OrthoDB" id="79941at2759"/>
<evidence type="ECO:0000313" key="6">
    <source>
        <dbReference type="EMBL" id="EFN56740.1"/>
    </source>
</evidence>
<dbReference type="PANTHER" id="PTHR24012">
    <property type="entry name" value="RNA BINDING PROTEIN"/>
    <property type="match status" value="1"/>
</dbReference>
<feature type="region of interest" description="Disordered" evidence="4">
    <location>
        <begin position="106"/>
        <end position="246"/>
    </location>
</feature>
<gene>
    <name evidence="6" type="ORF">CHLNCDRAFT_144170</name>
</gene>
<dbReference type="InterPro" id="IPR012677">
    <property type="entry name" value="Nucleotide-bd_a/b_plait_sf"/>
</dbReference>
<organism evidence="7">
    <name type="scientific">Chlorella variabilis</name>
    <name type="common">Green alga</name>
    <dbReference type="NCBI Taxonomy" id="554065"/>
    <lineage>
        <taxon>Eukaryota</taxon>
        <taxon>Viridiplantae</taxon>
        <taxon>Chlorophyta</taxon>
        <taxon>core chlorophytes</taxon>
        <taxon>Trebouxiophyceae</taxon>
        <taxon>Chlorellales</taxon>
        <taxon>Chlorellaceae</taxon>
        <taxon>Chlorella clade</taxon>
        <taxon>Chlorella</taxon>
    </lineage>
</organism>
<evidence type="ECO:0000313" key="7">
    <source>
        <dbReference type="Proteomes" id="UP000008141"/>
    </source>
</evidence>
<reference evidence="6 7" key="1">
    <citation type="journal article" date="2010" name="Plant Cell">
        <title>The Chlorella variabilis NC64A genome reveals adaptation to photosymbiosis, coevolution with viruses, and cryptic sex.</title>
        <authorList>
            <person name="Blanc G."/>
            <person name="Duncan G."/>
            <person name="Agarkova I."/>
            <person name="Borodovsky M."/>
            <person name="Gurnon J."/>
            <person name="Kuo A."/>
            <person name="Lindquist E."/>
            <person name="Lucas S."/>
            <person name="Pangilinan J."/>
            <person name="Polle J."/>
            <person name="Salamov A."/>
            <person name="Terry A."/>
            <person name="Yamada T."/>
            <person name="Dunigan D.D."/>
            <person name="Grigoriev I.V."/>
            <person name="Claverie J.M."/>
            <person name="Van Etten J.L."/>
        </authorList>
    </citation>
    <scope>NUCLEOTIDE SEQUENCE [LARGE SCALE GENOMIC DNA]</scope>
    <source>
        <strain evidence="6 7">NC64A</strain>
    </source>
</reference>
<feature type="region of interest" description="Disordered" evidence="4">
    <location>
        <begin position="325"/>
        <end position="345"/>
    </location>
</feature>
<name>E1ZC26_CHLVA</name>
<dbReference type="InterPro" id="IPR000504">
    <property type="entry name" value="RRM_dom"/>
</dbReference>
<evidence type="ECO:0000259" key="5">
    <source>
        <dbReference type="PROSITE" id="PS50102"/>
    </source>
</evidence>
<dbReference type="Gene3D" id="3.30.70.330">
    <property type="match status" value="4"/>
</dbReference>
<dbReference type="SUPFAM" id="SSF54928">
    <property type="entry name" value="RNA-binding domain, RBD"/>
    <property type="match status" value="2"/>
</dbReference>
<keyword evidence="2 3" id="KW-0694">RNA-binding</keyword>
<feature type="domain" description="RRM" evidence="5">
    <location>
        <begin position="246"/>
        <end position="322"/>
    </location>
</feature>
<dbReference type="Proteomes" id="UP000008141">
    <property type="component" value="Unassembled WGS sequence"/>
</dbReference>
<dbReference type="Pfam" id="PF00076">
    <property type="entry name" value="RRM_1"/>
    <property type="match status" value="3"/>
</dbReference>
<feature type="compositionally biased region" description="Low complexity" evidence="4">
    <location>
        <begin position="232"/>
        <end position="242"/>
    </location>
</feature>
<dbReference type="eggNOG" id="KOG0123">
    <property type="taxonomic scope" value="Eukaryota"/>
</dbReference>
<feature type="compositionally biased region" description="Low complexity" evidence="4">
    <location>
        <begin position="180"/>
        <end position="193"/>
    </location>
</feature>
<keyword evidence="7" id="KW-1185">Reference proteome</keyword>
<dbReference type="KEGG" id="cvr:CHLNCDRAFT_144170"/>
<feature type="compositionally biased region" description="Basic residues" evidence="4">
    <location>
        <begin position="592"/>
        <end position="603"/>
    </location>
</feature>
<feature type="compositionally biased region" description="Low complexity" evidence="4">
    <location>
        <begin position="130"/>
        <end position="155"/>
    </location>
</feature>
<dbReference type="InParanoid" id="E1ZC26"/>
<dbReference type="CDD" id="cd00590">
    <property type="entry name" value="RRM_SF"/>
    <property type="match status" value="3"/>
</dbReference>
<evidence type="ECO:0000256" key="2">
    <source>
        <dbReference type="ARBA" id="ARBA00022884"/>
    </source>
</evidence>
<dbReference type="PROSITE" id="PS50102">
    <property type="entry name" value="RRM"/>
    <property type="match status" value="3"/>
</dbReference>
<feature type="compositionally biased region" description="Low complexity" evidence="4">
    <location>
        <begin position="207"/>
        <end position="216"/>
    </location>
</feature>
<accession>E1ZC26</accession>
<dbReference type="SMART" id="SM00360">
    <property type="entry name" value="RRM"/>
    <property type="match status" value="3"/>
</dbReference>
<protein>
    <recommendedName>
        <fullName evidence="5">RRM domain-containing protein</fullName>
    </recommendedName>
</protein>
<dbReference type="GeneID" id="17356332"/>
<dbReference type="EMBL" id="GL433841">
    <property type="protein sequence ID" value="EFN56740.1"/>
    <property type="molecule type" value="Genomic_DNA"/>
</dbReference>
<dbReference type="GO" id="GO:0003723">
    <property type="term" value="F:RNA binding"/>
    <property type="evidence" value="ECO:0007669"/>
    <property type="project" value="UniProtKB-UniRule"/>
</dbReference>
<feature type="domain" description="RRM" evidence="5">
    <location>
        <begin position="422"/>
        <end position="511"/>
    </location>
</feature>
<evidence type="ECO:0000256" key="4">
    <source>
        <dbReference type="SAM" id="MobiDB-lite"/>
    </source>
</evidence>
<feature type="compositionally biased region" description="Gly residues" evidence="4">
    <location>
        <begin position="194"/>
        <end position="205"/>
    </location>
</feature>
<proteinExistence type="predicted"/>
<dbReference type="STRING" id="554065.E1ZC26"/>
<dbReference type="RefSeq" id="XP_005848842.1">
    <property type="nucleotide sequence ID" value="XM_005848780.1"/>
</dbReference>
<feature type="domain" description="RRM" evidence="5">
    <location>
        <begin position="351"/>
        <end position="434"/>
    </location>
</feature>
<evidence type="ECO:0000256" key="3">
    <source>
        <dbReference type="PROSITE-ProRule" id="PRU00176"/>
    </source>
</evidence>
<feature type="region of interest" description="Disordered" evidence="4">
    <location>
        <begin position="568"/>
        <end position="621"/>
    </location>
</feature>
<dbReference type="AlphaFoldDB" id="E1ZC26"/>
<evidence type="ECO:0000256" key="1">
    <source>
        <dbReference type="ARBA" id="ARBA00022737"/>
    </source>
</evidence>